<evidence type="ECO:0000256" key="5">
    <source>
        <dbReference type="ARBA" id="ARBA00022980"/>
    </source>
</evidence>
<dbReference type="HAMAP" id="MF_00500">
    <property type="entry name" value="Ribosomal_bS20"/>
    <property type="match status" value="1"/>
</dbReference>
<dbReference type="InterPro" id="IPR036510">
    <property type="entry name" value="Ribosomal_bS20_sf"/>
</dbReference>
<evidence type="ECO:0000256" key="7">
    <source>
        <dbReference type="ARBA" id="ARBA00035136"/>
    </source>
</evidence>
<comment type="function">
    <text evidence="1 8">Binds directly to 16S ribosomal RNA.</text>
</comment>
<keyword evidence="6 8" id="KW-0687">Ribonucleoprotein</keyword>
<comment type="similarity">
    <text evidence="2 8">Belongs to the bacterial ribosomal protein bS20 family.</text>
</comment>
<evidence type="ECO:0000256" key="9">
    <source>
        <dbReference type="SAM" id="MobiDB-lite"/>
    </source>
</evidence>
<dbReference type="EMBL" id="REFR01000017">
    <property type="protein sequence ID" value="RMB00636.1"/>
    <property type="molecule type" value="Genomic_DNA"/>
</dbReference>
<protein>
    <recommendedName>
        <fullName evidence="7 8">Small ribosomal subunit protein bS20</fullName>
    </recommendedName>
</protein>
<dbReference type="AlphaFoldDB" id="A0A3M0C1D8"/>
<dbReference type="GO" id="GO:0006412">
    <property type="term" value="P:translation"/>
    <property type="evidence" value="ECO:0007669"/>
    <property type="project" value="UniProtKB-UniRule"/>
</dbReference>
<evidence type="ECO:0000256" key="2">
    <source>
        <dbReference type="ARBA" id="ARBA00007634"/>
    </source>
</evidence>
<dbReference type="PANTHER" id="PTHR33398">
    <property type="entry name" value="30S RIBOSOMAL PROTEIN S20"/>
    <property type="match status" value="1"/>
</dbReference>
<dbReference type="GO" id="GO:0015935">
    <property type="term" value="C:small ribosomal subunit"/>
    <property type="evidence" value="ECO:0007669"/>
    <property type="project" value="TreeGrafter"/>
</dbReference>
<keyword evidence="3 8" id="KW-0699">rRNA-binding</keyword>
<dbReference type="InParanoid" id="A0A3M0C1D8"/>
<feature type="region of interest" description="Disordered" evidence="9">
    <location>
        <begin position="1"/>
        <end position="39"/>
    </location>
</feature>
<proteinExistence type="inferred from homology"/>
<evidence type="ECO:0000256" key="8">
    <source>
        <dbReference type="HAMAP-Rule" id="MF_00500"/>
    </source>
</evidence>
<dbReference type="SUPFAM" id="SSF46992">
    <property type="entry name" value="Ribosomal protein S20"/>
    <property type="match status" value="1"/>
</dbReference>
<dbReference type="InterPro" id="IPR002583">
    <property type="entry name" value="Ribosomal_bS20"/>
</dbReference>
<dbReference type="FunCoup" id="A0A3M0C1D8">
    <property type="interactions" value="529"/>
</dbReference>
<accession>A0A3M0C1D8</accession>
<evidence type="ECO:0000313" key="10">
    <source>
        <dbReference type="EMBL" id="RMB00636.1"/>
    </source>
</evidence>
<evidence type="ECO:0000313" key="11">
    <source>
        <dbReference type="Proteomes" id="UP000271227"/>
    </source>
</evidence>
<keyword evidence="11" id="KW-1185">Reference proteome</keyword>
<evidence type="ECO:0000256" key="1">
    <source>
        <dbReference type="ARBA" id="ARBA00003134"/>
    </source>
</evidence>
<dbReference type="GO" id="GO:0003735">
    <property type="term" value="F:structural constituent of ribosome"/>
    <property type="evidence" value="ECO:0007669"/>
    <property type="project" value="InterPro"/>
</dbReference>
<dbReference type="Gene3D" id="1.20.58.110">
    <property type="entry name" value="Ribosomal protein S20"/>
    <property type="match status" value="1"/>
</dbReference>
<organism evidence="10 11">
    <name type="scientific">Eilatimonas milleporae</name>
    <dbReference type="NCBI Taxonomy" id="911205"/>
    <lineage>
        <taxon>Bacteria</taxon>
        <taxon>Pseudomonadati</taxon>
        <taxon>Pseudomonadota</taxon>
        <taxon>Alphaproteobacteria</taxon>
        <taxon>Kordiimonadales</taxon>
        <taxon>Kordiimonadaceae</taxon>
        <taxon>Eilatimonas</taxon>
    </lineage>
</organism>
<dbReference type="GO" id="GO:0070181">
    <property type="term" value="F:small ribosomal subunit rRNA binding"/>
    <property type="evidence" value="ECO:0007669"/>
    <property type="project" value="TreeGrafter"/>
</dbReference>
<evidence type="ECO:0000256" key="3">
    <source>
        <dbReference type="ARBA" id="ARBA00022730"/>
    </source>
</evidence>
<reference evidence="10 11" key="1">
    <citation type="submission" date="2018-10" db="EMBL/GenBank/DDBJ databases">
        <title>Genomic Encyclopedia of Archaeal and Bacterial Type Strains, Phase II (KMG-II): from individual species to whole genera.</title>
        <authorList>
            <person name="Goeker M."/>
        </authorList>
    </citation>
    <scope>NUCLEOTIDE SEQUENCE [LARGE SCALE GENOMIC DNA]</scope>
    <source>
        <strain evidence="10 11">DSM 25217</strain>
    </source>
</reference>
<dbReference type="NCBIfam" id="TIGR00029">
    <property type="entry name" value="S20"/>
    <property type="match status" value="1"/>
</dbReference>
<sequence length="111" mass="12450">MTLARKQLQGRAETGLQLKKREDDMANTVQSKKRIRRNERRAAINRARVSRIRTFIRSVEEAIASGDKSAADEALKAAQPEIMRGATKGVLHRKTASRKVSRLAKRVKAIA</sequence>
<evidence type="ECO:0000256" key="6">
    <source>
        <dbReference type="ARBA" id="ARBA00023274"/>
    </source>
</evidence>
<dbReference type="Pfam" id="PF01649">
    <property type="entry name" value="Ribosomal_S20p"/>
    <property type="match status" value="1"/>
</dbReference>
<name>A0A3M0C1D8_9PROT</name>
<keyword evidence="5 8" id="KW-0689">Ribosomal protein</keyword>
<dbReference type="PANTHER" id="PTHR33398:SF1">
    <property type="entry name" value="SMALL RIBOSOMAL SUBUNIT PROTEIN BS20C"/>
    <property type="match status" value="1"/>
</dbReference>
<comment type="caution">
    <text evidence="10">The sequence shown here is derived from an EMBL/GenBank/DDBJ whole genome shotgun (WGS) entry which is preliminary data.</text>
</comment>
<dbReference type="Proteomes" id="UP000271227">
    <property type="component" value="Unassembled WGS sequence"/>
</dbReference>
<keyword evidence="4 8" id="KW-0694">RNA-binding</keyword>
<gene>
    <name evidence="8" type="primary">rpsT</name>
    <name evidence="10" type="ORF">BXY39_3824</name>
</gene>
<evidence type="ECO:0000256" key="4">
    <source>
        <dbReference type="ARBA" id="ARBA00022884"/>
    </source>
</evidence>